<dbReference type="EMBL" id="JBHUIY010000052">
    <property type="protein sequence ID" value="MFD2235533.1"/>
    <property type="molecule type" value="Genomic_DNA"/>
</dbReference>
<protein>
    <submittedName>
        <fullName evidence="1">Bbp16 family capsid cement protein</fullName>
    </submittedName>
</protein>
<dbReference type="RefSeq" id="WP_377318801.1">
    <property type="nucleotide sequence ID" value="NZ_JBHUIY010000052.1"/>
</dbReference>
<reference evidence="2" key="1">
    <citation type="journal article" date="2019" name="Int. J. Syst. Evol. Microbiol.">
        <title>The Global Catalogue of Microorganisms (GCM) 10K type strain sequencing project: providing services to taxonomists for standard genome sequencing and annotation.</title>
        <authorList>
            <consortium name="The Broad Institute Genomics Platform"/>
            <consortium name="The Broad Institute Genome Sequencing Center for Infectious Disease"/>
            <person name="Wu L."/>
            <person name="Ma J."/>
        </authorList>
    </citation>
    <scope>NUCLEOTIDE SEQUENCE [LARGE SCALE GENOMIC DNA]</scope>
    <source>
        <strain evidence="2">KCTC 15012</strain>
    </source>
</reference>
<name>A0ABW5CFF9_9PROT</name>
<evidence type="ECO:0000313" key="1">
    <source>
        <dbReference type="EMBL" id="MFD2235533.1"/>
    </source>
</evidence>
<dbReference type="InterPro" id="IPR048922">
    <property type="entry name" value="Bbp16"/>
</dbReference>
<dbReference type="Pfam" id="PF21190">
    <property type="entry name" value="Bbp16"/>
    <property type="match status" value="1"/>
</dbReference>
<evidence type="ECO:0000313" key="2">
    <source>
        <dbReference type="Proteomes" id="UP001597296"/>
    </source>
</evidence>
<organism evidence="1 2">
    <name type="scientific">Phaeospirillum tilakii</name>
    <dbReference type="NCBI Taxonomy" id="741673"/>
    <lineage>
        <taxon>Bacteria</taxon>
        <taxon>Pseudomonadati</taxon>
        <taxon>Pseudomonadota</taxon>
        <taxon>Alphaproteobacteria</taxon>
        <taxon>Rhodospirillales</taxon>
        <taxon>Rhodospirillaceae</taxon>
        <taxon>Phaeospirillum</taxon>
    </lineage>
</organism>
<proteinExistence type="predicted"/>
<keyword evidence="2" id="KW-1185">Reference proteome</keyword>
<accession>A0ABW5CFF9</accession>
<sequence length="147" mass="14831">MILDQRTQFCAATALNTGAAGSTLLGNVIDLGRNGLDLGGGEPLWLVIQVAATATSAGAATASFKLVSDAQPAIATDGSATVHLVTDPQPVASLTAGRRVCVLALPPGRYERYLGLLQLTATAAFTGGAIHAFLTTAPEAWQAAADA</sequence>
<dbReference type="Proteomes" id="UP001597296">
    <property type="component" value="Unassembled WGS sequence"/>
</dbReference>
<comment type="caution">
    <text evidence="1">The sequence shown here is derived from an EMBL/GenBank/DDBJ whole genome shotgun (WGS) entry which is preliminary data.</text>
</comment>
<gene>
    <name evidence="1" type="ORF">ACFSNB_17160</name>
</gene>
<dbReference type="Gene3D" id="2.60.120.1110">
    <property type="match status" value="1"/>
</dbReference>